<name>A0A1J4K2T5_9EUKA</name>
<dbReference type="FunFam" id="3.40.50.300:FF:001586">
    <property type="entry name" value="Small GTP-binding protein, putative"/>
    <property type="match status" value="1"/>
</dbReference>
<evidence type="ECO:0000256" key="2">
    <source>
        <dbReference type="ARBA" id="ARBA00023134"/>
    </source>
</evidence>
<dbReference type="PANTHER" id="PTHR47977">
    <property type="entry name" value="RAS-RELATED PROTEIN RAB"/>
    <property type="match status" value="1"/>
</dbReference>
<dbReference type="Proteomes" id="UP000179807">
    <property type="component" value="Unassembled WGS sequence"/>
</dbReference>
<organism evidence="3 4">
    <name type="scientific">Tritrichomonas foetus</name>
    <dbReference type="NCBI Taxonomy" id="1144522"/>
    <lineage>
        <taxon>Eukaryota</taxon>
        <taxon>Metamonada</taxon>
        <taxon>Parabasalia</taxon>
        <taxon>Tritrichomonadida</taxon>
        <taxon>Tritrichomonadidae</taxon>
        <taxon>Tritrichomonas</taxon>
    </lineage>
</organism>
<evidence type="ECO:0000313" key="3">
    <source>
        <dbReference type="EMBL" id="OHT04046.1"/>
    </source>
</evidence>
<dbReference type="Pfam" id="PF00071">
    <property type="entry name" value="Ras"/>
    <property type="match status" value="1"/>
</dbReference>
<dbReference type="SMART" id="SM00174">
    <property type="entry name" value="RHO"/>
    <property type="match status" value="1"/>
</dbReference>
<accession>A0A1J4K2T5</accession>
<comment type="caution">
    <text evidence="3">The sequence shown here is derived from an EMBL/GenBank/DDBJ whole genome shotgun (WGS) entry which is preliminary data.</text>
</comment>
<dbReference type="GO" id="GO:0005525">
    <property type="term" value="F:GTP binding"/>
    <property type="evidence" value="ECO:0007669"/>
    <property type="project" value="UniProtKB-KW"/>
</dbReference>
<dbReference type="InterPro" id="IPR050227">
    <property type="entry name" value="Rab"/>
</dbReference>
<dbReference type="EMBL" id="MLAK01000806">
    <property type="protein sequence ID" value="OHT04046.1"/>
    <property type="molecule type" value="Genomic_DNA"/>
</dbReference>
<dbReference type="InterPro" id="IPR005225">
    <property type="entry name" value="Small_GTP-bd"/>
</dbReference>
<dbReference type="GO" id="GO:0003924">
    <property type="term" value="F:GTPase activity"/>
    <property type="evidence" value="ECO:0007669"/>
    <property type="project" value="InterPro"/>
</dbReference>
<dbReference type="GeneID" id="94840903"/>
<dbReference type="VEuPathDB" id="TrichDB:TRFO_28468"/>
<reference evidence="3" key="1">
    <citation type="submission" date="2016-10" db="EMBL/GenBank/DDBJ databases">
        <authorList>
            <person name="Benchimol M."/>
            <person name="Almeida L.G."/>
            <person name="Vasconcelos A.T."/>
            <person name="Perreira-Neves A."/>
            <person name="Rosa I.A."/>
            <person name="Tasca T."/>
            <person name="Bogo M.R."/>
            <person name="de Souza W."/>
        </authorList>
    </citation>
    <scope>NUCLEOTIDE SEQUENCE [LARGE SCALE GENOMIC DNA]</scope>
    <source>
        <strain evidence="3">K</strain>
    </source>
</reference>
<dbReference type="AlphaFoldDB" id="A0A1J4K2T5"/>
<dbReference type="PRINTS" id="PR00449">
    <property type="entry name" value="RASTRNSFRMNG"/>
</dbReference>
<proteinExistence type="predicted"/>
<dbReference type="Gene3D" id="3.40.50.300">
    <property type="entry name" value="P-loop containing nucleotide triphosphate hydrolases"/>
    <property type="match status" value="1"/>
</dbReference>
<keyword evidence="1" id="KW-0547">Nucleotide-binding</keyword>
<dbReference type="PROSITE" id="PS51420">
    <property type="entry name" value="RHO"/>
    <property type="match status" value="1"/>
</dbReference>
<dbReference type="PROSITE" id="PS51419">
    <property type="entry name" value="RAB"/>
    <property type="match status" value="1"/>
</dbReference>
<dbReference type="RefSeq" id="XP_068357182.1">
    <property type="nucleotide sequence ID" value="XM_068506199.1"/>
</dbReference>
<evidence type="ECO:0000313" key="4">
    <source>
        <dbReference type="Proteomes" id="UP000179807"/>
    </source>
</evidence>
<dbReference type="SMART" id="SM00176">
    <property type="entry name" value="RAN"/>
    <property type="match status" value="1"/>
</dbReference>
<dbReference type="InterPro" id="IPR001806">
    <property type="entry name" value="Small_GTPase"/>
</dbReference>
<dbReference type="CDD" id="cd00154">
    <property type="entry name" value="Rab"/>
    <property type="match status" value="1"/>
</dbReference>
<dbReference type="PROSITE" id="PS51421">
    <property type="entry name" value="RAS"/>
    <property type="match status" value="1"/>
</dbReference>
<dbReference type="PROSITE" id="PS51417">
    <property type="entry name" value="ARF"/>
    <property type="match status" value="1"/>
</dbReference>
<gene>
    <name evidence="3" type="ORF">TRFO_28468</name>
</gene>
<dbReference type="SMART" id="SM00175">
    <property type="entry name" value="RAB"/>
    <property type="match status" value="1"/>
</dbReference>
<dbReference type="InterPro" id="IPR027417">
    <property type="entry name" value="P-loop_NTPase"/>
</dbReference>
<protein>
    <submittedName>
        <fullName evidence="3">Small GTP-binding protein</fullName>
    </submittedName>
</protein>
<dbReference type="SUPFAM" id="SSF52540">
    <property type="entry name" value="P-loop containing nucleoside triphosphate hydrolases"/>
    <property type="match status" value="1"/>
</dbReference>
<keyword evidence="2" id="KW-0342">GTP-binding</keyword>
<dbReference type="NCBIfam" id="TIGR00231">
    <property type="entry name" value="small_GTP"/>
    <property type="match status" value="1"/>
</dbReference>
<dbReference type="SMART" id="SM00173">
    <property type="entry name" value="RAS"/>
    <property type="match status" value="1"/>
</dbReference>
<keyword evidence="4" id="KW-1185">Reference proteome</keyword>
<dbReference type="OrthoDB" id="10262080at2759"/>
<evidence type="ECO:0000256" key="1">
    <source>
        <dbReference type="ARBA" id="ARBA00022741"/>
    </source>
</evidence>
<sequence length="196" mass="22216">MEEVNCYKVVMLGDSGVGKTSLVNQITENIFSESHIPTVGSQFTSFSYEIDKKKLTFELWDIAGQEVYRSLVSFYTRESKGAFLVFDVTNQESFNGLQEWINFVEESTPGVHIILFANKCDLEEQRKVSKESLSSFALQHKLHYFEGSAKTGQEVSNAFDQMAEILISLGENNSPTNVIEINSKENNKNNKRQCCK</sequence>